<evidence type="ECO:0000313" key="1">
    <source>
        <dbReference type="EMBL" id="CAC5340488.1"/>
    </source>
</evidence>
<name>A0A6J7ZFZ6_PLARU</name>
<reference evidence="1" key="1">
    <citation type="submission" date="2020-05" db="EMBL/GenBank/DDBJ databases">
        <authorList>
            <consortium name="Genoscope - CEA"/>
            <person name="William W."/>
        </authorList>
    </citation>
    <scope>NUCLEOTIDE SEQUENCE [LARGE SCALE GENOMIC DNA]</scope>
    <source>
        <strain evidence="1">PCC 7821</strain>
    </source>
</reference>
<dbReference type="AlphaFoldDB" id="A0A6J7ZFZ6"/>
<accession>A0A6J7ZFZ6</accession>
<gene>
    <name evidence="1" type="ORF">PLAN_100538</name>
</gene>
<keyword evidence="2" id="KW-1185">Reference proteome</keyword>
<dbReference type="RefSeq" id="WP_026793698.1">
    <property type="nucleotide sequence ID" value="NZ_LR812491.1"/>
</dbReference>
<comment type="caution">
    <text evidence="1">The sequence shown here is derived from an EMBL/GenBank/DDBJ whole genome shotgun (WGS) entry which is preliminary data.</text>
</comment>
<organism evidence="1 2">
    <name type="scientific">Planktothrix rubescens CCAP 1459/22</name>
    <dbReference type="NCBI Taxonomy" id="329571"/>
    <lineage>
        <taxon>Bacteria</taxon>
        <taxon>Bacillati</taxon>
        <taxon>Cyanobacteriota</taxon>
        <taxon>Cyanophyceae</taxon>
        <taxon>Oscillatoriophycideae</taxon>
        <taxon>Oscillatoriales</taxon>
        <taxon>Microcoleaceae</taxon>
        <taxon>Planktothrix</taxon>
    </lineage>
</organism>
<dbReference type="Proteomes" id="UP000196521">
    <property type="component" value="Unassembled WGS sequence"/>
</dbReference>
<dbReference type="EMBL" id="CZCZ02000005">
    <property type="protein sequence ID" value="CAC5340488.1"/>
    <property type="molecule type" value="Genomic_DNA"/>
</dbReference>
<proteinExistence type="predicted"/>
<evidence type="ECO:0008006" key="3">
    <source>
        <dbReference type="Google" id="ProtNLM"/>
    </source>
</evidence>
<protein>
    <recommendedName>
        <fullName evidence="3">Restriction endonuclease</fullName>
    </recommendedName>
</protein>
<sequence length="152" mass="17566">MDDPLIIHEIIQVILSANNSKKQELGRRFAARLGLTPGVAGPDDGIDGFGWDQNRKIHFQCKLRSKLLDKDDARMYYSDIDYHRVDLSVMLAGSGYKDTFIKRLYGHRYIDNYKIHLLTLDDIFQETPAFEEAVEELPPLRDLGLIDWKTIK</sequence>
<evidence type="ECO:0000313" key="2">
    <source>
        <dbReference type="Proteomes" id="UP000196521"/>
    </source>
</evidence>